<feature type="domain" description="MADF" evidence="2">
    <location>
        <begin position="14"/>
        <end position="105"/>
    </location>
</feature>
<feature type="compositionally biased region" description="Low complexity" evidence="1">
    <location>
        <begin position="407"/>
        <end position="419"/>
    </location>
</feature>
<sequence length="702" mass="78894">MGEHEHNIKINDQLLLELISSCAPLYDKTAPGYKSLLRKENCWQSISQSMKLPVSTLKARFKSLREKYRREITILKSLERSGAPASARPPWPLMSHFKFMMDHSEPRQTVSNFEQNTDHQIEALELSDSQVFLEDVDIDQISIEYDESVDEQLATVSPAMSPRSNGSEVASTSSDKRSVSSKRKQKTSRKEAVQEIDSVLRDVSNAVTSLVKVPEIKTKLNHFCDYLVAELRDFPLENAEIFMDKMRERVSYSSKFLRALHKSIDNCKFSVVCEKFLYKATMNPNEPGPSGSKKPRISYAGLPVRSYPRTLQRHWTEEELLQMLVESDDDLEDPSYIDMDVDDDEHVSSSESDGDIDARTSASENLFTAEDGGTDPQELDGRTYTKTPTTPPIASPIAADERQAKQSSSSSTMSPAWSSMDTIMSPECDSPLEELDQTMTADGEVEVNDNIQIKVSKDDYVIALTTISQYYSLPLIECIISQDVAIIGIHIPILKKELKDLVMKKVVTPTFAWNEYTCSVNIPSFTVALVQRNSKWTILVPKCDPFKEELCLVSEAHNTETIALLCVSQVLTGGTMKQFMSVCPINCRKTGKQNQFITPIGRHKFLRTVEPCGVSINTVAVIKKRVEQAEKENKAPEQPARKRIKTKSCDVEDFVKDAVKRKVYEMHSNLVVKGAALDCTVKSITICCDEEVGLGNEEMETL</sequence>
<organism evidence="3 4">
    <name type="scientific">Aquatica leii</name>
    <dbReference type="NCBI Taxonomy" id="1421715"/>
    <lineage>
        <taxon>Eukaryota</taxon>
        <taxon>Metazoa</taxon>
        <taxon>Ecdysozoa</taxon>
        <taxon>Arthropoda</taxon>
        <taxon>Hexapoda</taxon>
        <taxon>Insecta</taxon>
        <taxon>Pterygota</taxon>
        <taxon>Neoptera</taxon>
        <taxon>Endopterygota</taxon>
        <taxon>Coleoptera</taxon>
        <taxon>Polyphaga</taxon>
        <taxon>Elateriformia</taxon>
        <taxon>Elateroidea</taxon>
        <taxon>Lampyridae</taxon>
        <taxon>Luciolinae</taxon>
        <taxon>Aquatica</taxon>
    </lineage>
</organism>
<dbReference type="GO" id="GO:0006357">
    <property type="term" value="P:regulation of transcription by RNA polymerase II"/>
    <property type="evidence" value="ECO:0007669"/>
    <property type="project" value="TreeGrafter"/>
</dbReference>
<name>A0AAN7Q9R9_9COLE</name>
<dbReference type="InterPro" id="IPR039353">
    <property type="entry name" value="TF_Adf1"/>
</dbReference>
<evidence type="ECO:0000313" key="4">
    <source>
        <dbReference type="Proteomes" id="UP001353858"/>
    </source>
</evidence>
<reference evidence="4" key="1">
    <citation type="submission" date="2023-01" db="EMBL/GenBank/DDBJ databases">
        <title>Key to firefly adult light organ development and bioluminescence: homeobox transcription factors regulate luciferase expression and transportation to peroxisome.</title>
        <authorList>
            <person name="Fu X."/>
        </authorList>
    </citation>
    <scope>NUCLEOTIDE SEQUENCE [LARGE SCALE GENOMIC DNA]</scope>
</reference>
<accession>A0AAN7Q9R9</accession>
<dbReference type="Proteomes" id="UP001353858">
    <property type="component" value="Unassembled WGS sequence"/>
</dbReference>
<gene>
    <name evidence="3" type="ORF">RN001_003648</name>
</gene>
<dbReference type="SMART" id="SM00595">
    <property type="entry name" value="MADF"/>
    <property type="match status" value="1"/>
</dbReference>
<protein>
    <recommendedName>
        <fullName evidence="2">MADF domain-containing protein</fullName>
    </recommendedName>
</protein>
<feature type="region of interest" description="Disordered" evidence="1">
    <location>
        <begin position="332"/>
        <end position="419"/>
    </location>
</feature>
<dbReference type="GO" id="GO:0005634">
    <property type="term" value="C:nucleus"/>
    <property type="evidence" value="ECO:0007669"/>
    <property type="project" value="TreeGrafter"/>
</dbReference>
<feature type="region of interest" description="Disordered" evidence="1">
    <location>
        <begin position="156"/>
        <end position="190"/>
    </location>
</feature>
<dbReference type="AlphaFoldDB" id="A0AAN7Q9R9"/>
<dbReference type="PANTHER" id="PTHR12243:SF69">
    <property type="entry name" value="SI:CH73-59F11.3"/>
    <property type="match status" value="1"/>
</dbReference>
<evidence type="ECO:0000313" key="3">
    <source>
        <dbReference type="EMBL" id="KAK4887377.1"/>
    </source>
</evidence>
<feature type="compositionally biased region" description="Acidic residues" evidence="1">
    <location>
        <begin position="332"/>
        <end position="345"/>
    </location>
</feature>
<dbReference type="EMBL" id="JARPUR010000001">
    <property type="protein sequence ID" value="KAK4887377.1"/>
    <property type="molecule type" value="Genomic_DNA"/>
</dbReference>
<dbReference type="Pfam" id="PF10545">
    <property type="entry name" value="MADF_DNA_bdg"/>
    <property type="match status" value="1"/>
</dbReference>
<evidence type="ECO:0000256" key="1">
    <source>
        <dbReference type="SAM" id="MobiDB-lite"/>
    </source>
</evidence>
<dbReference type="InterPro" id="IPR006578">
    <property type="entry name" value="MADF-dom"/>
</dbReference>
<dbReference type="GO" id="GO:0005667">
    <property type="term" value="C:transcription regulator complex"/>
    <property type="evidence" value="ECO:0007669"/>
    <property type="project" value="TreeGrafter"/>
</dbReference>
<evidence type="ECO:0000259" key="2">
    <source>
        <dbReference type="PROSITE" id="PS51029"/>
    </source>
</evidence>
<dbReference type="PROSITE" id="PS51029">
    <property type="entry name" value="MADF"/>
    <property type="match status" value="1"/>
</dbReference>
<comment type="caution">
    <text evidence="3">The sequence shown here is derived from an EMBL/GenBank/DDBJ whole genome shotgun (WGS) entry which is preliminary data.</text>
</comment>
<keyword evidence="4" id="KW-1185">Reference proteome</keyword>
<proteinExistence type="predicted"/>
<dbReference type="PANTHER" id="PTHR12243">
    <property type="entry name" value="MADF DOMAIN TRANSCRIPTION FACTOR"/>
    <property type="match status" value="1"/>
</dbReference>